<name>A0A9P0PB92_ACAOB</name>
<evidence type="ECO:0000313" key="1">
    <source>
        <dbReference type="EMBL" id="CAH1976368.1"/>
    </source>
</evidence>
<evidence type="ECO:0000313" key="2">
    <source>
        <dbReference type="Proteomes" id="UP001152888"/>
    </source>
</evidence>
<protein>
    <submittedName>
        <fullName evidence="1">Uncharacterized protein</fullName>
    </submittedName>
</protein>
<reference evidence="1" key="1">
    <citation type="submission" date="2022-03" db="EMBL/GenBank/DDBJ databases">
        <authorList>
            <person name="Sayadi A."/>
        </authorList>
    </citation>
    <scope>NUCLEOTIDE SEQUENCE</scope>
</reference>
<gene>
    <name evidence="1" type="ORF">ACAOBT_LOCUS12109</name>
</gene>
<proteinExistence type="predicted"/>
<dbReference type="EMBL" id="CAKOFQ010006847">
    <property type="protein sequence ID" value="CAH1976368.1"/>
    <property type="molecule type" value="Genomic_DNA"/>
</dbReference>
<accession>A0A9P0PB92</accession>
<sequence>MNRSGGSRSRLFGLLISRRELCERSLTVERGGTTRRFS</sequence>
<dbReference type="Proteomes" id="UP001152888">
    <property type="component" value="Unassembled WGS sequence"/>
</dbReference>
<dbReference type="AlphaFoldDB" id="A0A9P0PB92"/>
<comment type="caution">
    <text evidence="1">The sequence shown here is derived from an EMBL/GenBank/DDBJ whole genome shotgun (WGS) entry which is preliminary data.</text>
</comment>
<keyword evidence="2" id="KW-1185">Reference proteome</keyword>
<organism evidence="1 2">
    <name type="scientific">Acanthoscelides obtectus</name>
    <name type="common">Bean weevil</name>
    <name type="synonym">Bruchus obtectus</name>
    <dbReference type="NCBI Taxonomy" id="200917"/>
    <lineage>
        <taxon>Eukaryota</taxon>
        <taxon>Metazoa</taxon>
        <taxon>Ecdysozoa</taxon>
        <taxon>Arthropoda</taxon>
        <taxon>Hexapoda</taxon>
        <taxon>Insecta</taxon>
        <taxon>Pterygota</taxon>
        <taxon>Neoptera</taxon>
        <taxon>Endopterygota</taxon>
        <taxon>Coleoptera</taxon>
        <taxon>Polyphaga</taxon>
        <taxon>Cucujiformia</taxon>
        <taxon>Chrysomeloidea</taxon>
        <taxon>Chrysomelidae</taxon>
        <taxon>Bruchinae</taxon>
        <taxon>Bruchini</taxon>
        <taxon>Acanthoscelides</taxon>
    </lineage>
</organism>